<gene>
    <name evidence="1" type="ORF">BpHYR1_042768</name>
</gene>
<protein>
    <submittedName>
        <fullName evidence="1">Uncharacterized protein</fullName>
    </submittedName>
</protein>
<comment type="caution">
    <text evidence="1">The sequence shown here is derived from an EMBL/GenBank/DDBJ whole genome shotgun (WGS) entry which is preliminary data.</text>
</comment>
<accession>A0A3M7SBV5</accession>
<name>A0A3M7SBV5_BRAPC</name>
<dbReference type="AlphaFoldDB" id="A0A3M7SBV5"/>
<evidence type="ECO:0000313" key="1">
    <source>
        <dbReference type="EMBL" id="RNA33323.1"/>
    </source>
</evidence>
<organism evidence="1 2">
    <name type="scientific">Brachionus plicatilis</name>
    <name type="common">Marine rotifer</name>
    <name type="synonym">Brachionus muelleri</name>
    <dbReference type="NCBI Taxonomy" id="10195"/>
    <lineage>
        <taxon>Eukaryota</taxon>
        <taxon>Metazoa</taxon>
        <taxon>Spiralia</taxon>
        <taxon>Gnathifera</taxon>
        <taxon>Rotifera</taxon>
        <taxon>Eurotatoria</taxon>
        <taxon>Monogononta</taxon>
        <taxon>Pseudotrocha</taxon>
        <taxon>Ploima</taxon>
        <taxon>Brachionidae</taxon>
        <taxon>Brachionus</taxon>
    </lineage>
</organism>
<dbReference type="EMBL" id="REGN01001655">
    <property type="protein sequence ID" value="RNA33323.1"/>
    <property type="molecule type" value="Genomic_DNA"/>
</dbReference>
<dbReference type="Proteomes" id="UP000276133">
    <property type="component" value="Unassembled WGS sequence"/>
</dbReference>
<keyword evidence="2" id="KW-1185">Reference proteome</keyword>
<proteinExistence type="predicted"/>
<reference evidence="1 2" key="1">
    <citation type="journal article" date="2018" name="Sci. Rep.">
        <title>Genomic signatures of local adaptation to the degree of environmental predictability in rotifers.</title>
        <authorList>
            <person name="Franch-Gras L."/>
            <person name="Hahn C."/>
            <person name="Garcia-Roger E.M."/>
            <person name="Carmona M.J."/>
            <person name="Serra M."/>
            <person name="Gomez A."/>
        </authorList>
    </citation>
    <scope>NUCLEOTIDE SEQUENCE [LARGE SCALE GENOMIC DNA]</scope>
    <source>
        <strain evidence="1">HYR1</strain>
    </source>
</reference>
<sequence length="84" mass="10115">MSLFWQNLFFRFEFNGLKLEQRKLIGIHDIGTSLLIDQKKTCNLSLFYLKRPRMRYERKNQSVHGQVQCMICKDNGVTKLVRYE</sequence>
<evidence type="ECO:0000313" key="2">
    <source>
        <dbReference type="Proteomes" id="UP000276133"/>
    </source>
</evidence>